<dbReference type="PANTHER" id="PTHR24148:SF64">
    <property type="entry name" value="HETEROKARYON INCOMPATIBILITY DOMAIN-CONTAINING PROTEIN"/>
    <property type="match status" value="1"/>
</dbReference>
<feature type="domain" description="Heterokaryon incompatibility" evidence="1">
    <location>
        <begin position="44"/>
        <end position="226"/>
    </location>
</feature>
<proteinExistence type="predicted"/>
<dbReference type="InterPro" id="IPR010730">
    <property type="entry name" value="HET"/>
</dbReference>
<dbReference type="Pfam" id="PF06985">
    <property type="entry name" value="HET"/>
    <property type="match status" value="1"/>
</dbReference>
<organism evidence="2 3">
    <name type="scientific">Aspergillus keveii</name>
    <dbReference type="NCBI Taxonomy" id="714993"/>
    <lineage>
        <taxon>Eukaryota</taxon>
        <taxon>Fungi</taxon>
        <taxon>Dikarya</taxon>
        <taxon>Ascomycota</taxon>
        <taxon>Pezizomycotina</taxon>
        <taxon>Eurotiomycetes</taxon>
        <taxon>Eurotiomycetidae</taxon>
        <taxon>Eurotiales</taxon>
        <taxon>Aspergillaceae</taxon>
        <taxon>Aspergillus</taxon>
        <taxon>Aspergillus subgen. Nidulantes</taxon>
    </lineage>
</organism>
<name>A0ABR4G824_9EURO</name>
<gene>
    <name evidence="2" type="ORF">BJX66DRAFT_302373</name>
</gene>
<accession>A0ABR4G824</accession>
<keyword evidence="3" id="KW-1185">Reference proteome</keyword>
<dbReference type="Proteomes" id="UP001610563">
    <property type="component" value="Unassembled WGS sequence"/>
</dbReference>
<dbReference type="PANTHER" id="PTHR24148">
    <property type="entry name" value="ANKYRIN REPEAT DOMAIN-CONTAINING PROTEIN 39 HOMOLOG-RELATED"/>
    <property type="match status" value="1"/>
</dbReference>
<reference evidence="2 3" key="1">
    <citation type="submission" date="2024-07" db="EMBL/GenBank/DDBJ databases">
        <title>Section-level genome sequencing and comparative genomics of Aspergillus sections Usti and Cavernicolus.</title>
        <authorList>
            <consortium name="Lawrence Berkeley National Laboratory"/>
            <person name="Nybo J.L."/>
            <person name="Vesth T.C."/>
            <person name="Theobald S."/>
            <person name="Frisvad J.C."/>
            <person name="Larsen T.O."/>
            <person name="Kjaerboelling I."/>
            <person name="Rothschild-Mancinelli K."/>
            <person name="Lyhne E.K."/>
            <person name="Kogle M.E."/>
            <person name="Barry K."/>
            <person name="Clum A."/>
            <person name="Na H."/>
            <person name="Ledsgaard L."/>
            <person name="Lin J."/>
            <person name="Lipzen A."/>
            <person name="Kuo A."/>
            <person name="Riley R."/>
            <person name="Mondo S."/>
            <person name="Labutti K."/>
            <person name="Haridas S."/>
            <person name="Pangalinan J."/>
            <person name="Salamov A.A."/>
            <person name="Simmons B.A."/>
            <person name="Magnuson J.K."/>
            <person name="Chen J."/>
            <person name="Drula E."/>
            <person name="Henrissat B."/>
            <person name="Wiebenga A."/>
            <person name="Lubbers R.J."/>
            <person name="Gomes A.C."/>
            <person name="Makela M.R."/>
            <person name="Stajich J."/>
            <person name="Grigoriev I.V."/>
            <person name="Mortensen U.H."/>
            <person name="De Vries R.P."/>
            <person name="Baker S.E."/>
            <person name="Andersen M.R."/>
        </authorList>
    </citation>
    <scope>NUCLEOTIDE SEQUENCE [LARGE SCALE GENOMIC DNA]</scope>
    <source>
        <strain evidence="2 3">CBS 209.92</strain>
    </source>
</reference>
<evidence type="ECO:0000259" key="1">
    <source>
        <dbReference type="Pfam" id="PF06985"/>
    </source>
</evidence>
<comment type="caution">
    <text evidence="2">The sequence shown here is derived from an EMBL/GenBank/DDBJ whole genome shotgun (WGS) entry which is preliminary data.</text>
</comment>
<sequence length="413" mass="46700">MSDSDHPEFDNDGIWPRRLLHVPTMTSHKWQPGNRYNGQCEPRYNAISYTWGRWRLNDDLMEKPNVDALPIKGVSWKVPRIDPAHFTVEQFDAAIRRAMEQIPTELLSADTGRSRRLLKIFPEPPEFLWLDVACIDQRETAEGKAEVGRQARIFRIAHQVYMWLGHTSYSDLTYLRQSLRSCIAPSDGWGYTVSQIQERLQRWEVHNLVRQLVEDPWFSSLWTLQEAFLCTAGLFLSLDGNCVDFSLGVLMAELAEICDISRAALRLQGPISGDKSDLQQTQNLVNLIESIGAESLFSGNPMAVLTAARFRKASNDVDTVYGIMQVFGDACRVGEAAPPEARHLSHKYTLCDLQDELGHILLCQYPMLSQMHIHLDPPPVSKGWRVCGRSTDALATLGLHAGVHRRPARGNPT</sequence>
<evidence type="ECO:0000313" key="2">
    <source>
        <dbReference type="EMBL" id="KAL2795177.1"/>
    </source>
</evidence>
<dbReference type="InterPro" id="IPR052895">
    <property type="entry name" value="HetReg/Transcr_Mod"/>
</dbReference>
<dbReference type="EMBL" id="JBFTWV010000037">
    <property type="protein sequence ID" value="KAL2795177.1"/>
    <property type="molecule type" value="Genomic_DNA"/>
</dbReference>
<evidence type="ECO:0000313" key="3">
    <source>
        <dbReference type="Proteomes" id="UP001610563"/>
    </source>
</evidence>
<protein>
    <recommendedName>
        <fullName evidence="1">Heterokaryon incompatibility domain-containing protein</fullName>
    </recommendedName>
</protein>